<dbReference type="Proteomes" id="UP000682733">
    <property type="component" value="Unassembled WGS sequence"/>
</dbReference>
<evidence type="ECO:0000313" key="3">
    <source>
        <dbReference type="Proteomes" id="UP000682733"/>
    </source>
</evidence>
<dbReference type="EMBL" id="CAJOBA010047731">
    <property type="protein sequence ID" value="CAF4204706.1"/>
    <property type="molecule type" value="Genomic_DNA"/>
</dbReference>
<sequence length="102" mass="11733">MDSDFENPNFENFRCLEKQRKNCKSDDDKIESLKVKHMGQLLFETFALEGVDTANLLGELCVSVHMKCSQLPYQTSQNENFEKTDVIDVLINSDNVQEILSK</sequence>
<protein>
    <submittedName>
        <fullName evidence="2">Uncharacterized protein</fullName>
    </submittedName>
</protein>
<dbReference type="Proteomes" id="UP000677228">
    <property type="component" value="Unassembled WGS sequence"/>
</dbReference>
<dbReference type="AlphaFoldDB" id="A0A8S2S8A6"/>
<gene>
    <name evidence="1" type="ORF">OVA965_LOCUS32869</name>
    <name evidence="2" type="ORF">TMI583_LOCUS33741</name>
</gene>
<evidence type="ECO:0000313" key="1">
    <source>
        <dbReference type="EMBL" id="CAF1397342.1"/>
    </source>
</evidence>
<dbReference type="EMBL" id="CAJNOK010026012">
    <property type="protein sequence ID" value="CAF1397342.1"/>
    <property type="molecule type" value="Genomic_DNA"/>
</dbReference>
<name>A0A8S2S8A6_9BILA</name>
<organism evidence="2 3">
    <name type="scientific">Didymodactylos carnosus</name>
    <dbReference type="NCBI Taxonomy" id="1234261"/>
    <lineage>
        <taxon>Eukaryota</taxon>
        <taxon>Metazoa</taxon>
        <taxon>Spiralia</taxon>
        <taxon>Gnathifera</taxon>
        <taxon>Rotifera</taxon>
        <taxon>Eurotatoria</taxon>
        <taxon>Bdelloidea</taxon>
        <taxon>Philodinida</taxon>
        <taxon>Philodinidae</taxon>
        <taxon>Didymodactylos</taxon>
    </lineage>
</organism>
<proteinExistence type="predicted"/>
<evidence type="ECO:0000313" key="2">
    <source>
        <dbReference type="EMBL" id="CAF4204706.1"/>
    </source>
</evidence>
<accession>A0A8S2S8A6</accession>
<reference evidence="2" key="1">
    <citation type="submission" date="2021-02" db="EMBL/GenBank/DDBJ databases">
        <authorList>
            <person name="Nowell W R."/>
        </authorList>
    </citation>
    <scope>NUCLEOTIDE SEQUENCE</scope>
</reference>
<comment type="caution">
    <text evidence="2">The sequence shown here is derived from an EMBL/GenBank/DDBJ whole genome shotgun (WGS) entry which is preliminary data.</text>
</comment>